<protein>
    <submittedName>
        <fullName evidence="2">Uncharacterized protein</fullName>
    </submittedName>
</protein>
<dbReference type="AlphaFoldDB" id="A0A914HQP0"/>
<keyword evidence="1" id="KW-1185">Reference proteome</keyword>
<evidence type="ECO:0000313" key="2">
    <source>
        <dbReference type="WBParaSite" id="Gr19_v10_g3759.t4"/>
    </source>
</evidence>
<proteinExistence type="predicted"/>
<evidence type="ECO:0000313" key="1">
    <source>
        <dbReference type="Proteomes" id="UP000887572"/>
    </source>
</evidence>
<dbReference type="Proteomes" id="UP000887572">
    <property type="component" value="Unplaced"/>
</dbReference>
<name>A0A914HQP0_GLORO</name>
<accession>A0A914HQP0</accession>
<organism evidence="1 2">
    <name type="scientific">Globodera rostochiensis</name>
    <name type="common">Golden nematode worm</name>
    <name type="synonym">Heterodera rostochiensis</name>
    <dbReference type="NCBI Taxonomy" id="31243"/>
    <lineage>
        <taxon>Eukaryota</taxon>
        <taxon>Metazoa</taxon>
        <taxon>Ecdysozoa</taxon>
        <taxon>Nematoda</taxon>
        <taxon>Chromadorea</taxon>
        <taxon>Rhabditida</taxon>
        <taxon>Tylenchina</taxon>
        <taxon>Tylenchomorpha</taxon>
        <taxon>Tylenchoidea</taxon>
        <taxon>Heteroderidae</taxon>
        <taxon>Heteroderinae</taxon>
        <taxon>Globodera</taxon>
    </lineage>
</organism>
<sequence length="232" mass="26092">MLGVDKLNLEFIKFFNKFPQQKHCQIRAEWRLLSHLSAKFLQSLGSNSVEEFGPRRAGLGRRLGAKRCHAARIWPTDELDNVRVKLLETVHRRVRALIPRARKTHMVHGPRPDAECERPVLRVVRQLVVDHLPIRCAMFAELFLTVGRRAFESCNWQRTGMNNNSAQSEAAPPTVPPFVASCMCLSSPLSHNSTRSSAGGRADATVGDQMARDGCECALPLILRTSCDECYM</sequence>
<reference evidence="2" key="1">
    <citation type="submission" date="2022-11" db="UniProtKB">
        <authorList>
            <consortium name="WormBaseParasite"/>
        </authorList>
    </citation>
    <scope>IDENTIFICATION</scope>
</reference>
<dbReference type="WBParaSite" id="Gr19_v10_g3759.t4">
    <property type="protein sequence ID" value="Gr19_v10_g3759.t4"/>
    <property type="gene ID" value="Gr19_v10_g3759"/>
</dbReference>